<gene>
    <name evidence="1" type="ORF">MNBD_NITROSPIRAE01-1223</name>
</gene>
<protein>
    <submittedName>
        <fullName evidence="1">Uncharacterized protein</fullName>
    </submittedName>
</protein>
<dbReference type="EMBL" id="UOGF01000007">
    <property type="protein sequence ID" value="VAX26250.1"/>
    <property type="molecule type" value="Genomic_DNA"/>
</dbReference>
<reference evidence="1" key="1">
    <citation type="submission" date="2018-06" db="EMBL/GenBank/DDBJ databases">
        <authorList>
            <person name="Zhirakovskaya E."/>
        </authorList>
    </citation>
    <scope>NUCLEOTIDE SEQUENCE</scope>
</reference>
<dbReference type="AlphaFoldDB" id="A0A3B1CUD1"/>
<accession>A0A3B1CUD1</accession>
<name>A0A3B1CUD1_9ZZZZ</name>
<organism evidence="1">
    <name type="scientific">hydrothermal vent metagenome</name>
    <dbReference type="NCBI Taxonomy" id="652676"/>
    <lineage>
        <taxon>unclassified sequences</taxon>
        <taxon>metagenomes</taxon>
        <taxon>ecological metagenomes</taxon>
    </lineage>
</organism>
<evidence type="ECO:0000313" key="1">
    <source>
        <dbReference type="EMBL" id="VAX26250.1"/>
    </source>
</evidence>
<sequence length="149" mass="15540">MKKTLILMVLIIPLTACGDLAPNGATITGPADSTDTLPRNTSETSVIYRSLNFIAKGQSGEVLSDIEMEFFRGGVDATVSLADSNGNTITAPSMKIKTDERGIARVGFVIRVPGCVTTADIPVSGSIFATVGSVSQLWKASVTRACATT</sequence>
<proteinExistence type="predicted"/>